<protein>
    <recommendedName>
        <fullName evidence="2">DUF7924 domain-containing protein</fullName>
    </recommendedName>
</protein>
<dbReference type="AlphaFoldDB" id="A0AAD9YG08"/>
<name>A0AAD9YG08_COLKA</name>
<gene>
    <name evidence="3" type="ORF">CKAH01_15854</name>
</gene>
<dbReference type="PANTHER" id="PTHR42470:SF2">
    <property type="match status" value="1"/>
</dbReference>
<dbReference type="InterPro" id="IPR057684">
    <property type="entry name" value="DUF7924"/>
</dbReference>
<feature type="domain" description="DUF7924" evidence="2">
    <location>
        <begin position="23"/>
        <end position="248"/>
    </location>
</feature>
<keyword evidence="4" id="KW-1185">Reference proteome</keyword>
<dbReference type="Pfam" id="PF25545">
    <property type="entry name" value="DUF7924"/>
    <property type="match status" value="1"/>
</dbReference>
<evidence type="ECO:0000256" key="1">
    <source>
        <dbReference type="SAM" id="MobiDB-lite"/>
    </source>
</evidence>
<accession>A0AAD9YG08</accession>
<proteinExistence type="predicted"/>
<evidence type="ECO:0000313" key="3">
    <source>
        <dbReference type="EMBL" id="KAK2764115.1"/>
    </source>
</evidence>
<dbReference type="Proteomes" id="UP001281614">
    <property type="component" value="Unassembled WGS sequence"/>
</dbReference>
<sequence length="326" mass="37016">MIRKLLETAQPYPGDSLFRDDIFETTCRKVGDRNEARVIWDITPLIVPSAENLATYGASELDCLIESIDEGWNNSVPLTGTRPQPDYSVGFRREAFTDDQLERLEPFIGNFIAGDQSFFMAMYLMHFPFLTCEVKCGAAALDVADRQNAYSGTLAARATVELFRLVKREKEIDRQVLAFSISHDHRIVRIYGHYPVIDGKNTKYYRYPIRTFDFTELDSKEKWTAYQFTKNVYAVWMPTHLTRICSAINQLPSHLDFDVPLLPETGLSQELECYQISQSDVDSNPAIDEQDSQPGASGGRQQTPDTSLTGSVSVKKAKKSQGRRKR</sequence>
<comment type="caution">
    <text evidence="3">The sequence shown here is derived from an EMBL/GenBank/DDBJ whole genome shotgun (WGS) entry which is preliminary data.</text>
</comment>
<evidence type="ECO:0000313" key="4">
    <source>
        <dbReference type="Proteomes" id="UP001281614"/>
    </source>
</evidence>
<dbReference type="EMBL" id="VYYT01000139">
    <property type="protein sequence ID" value="KAK2764115.1"/>
    <property type="molecule type" value="Genomic_DNA"/>
</dbReference>
<reference evidence="3" key="1">
    <citation type="submission" date="2023-02" db="EMBL/GenBank/DDBJ databases">
        <title>Colletotrichum kahawae CIFC_Que2 genome sequencing and assembly.</title>
        <authorList>
            <person name="Baroncelli R."/>
        </authorList>
    </citation>
    <scope>NUCLEOTIDE SEQUENCE</scope>
    <source>
        <strain evidence="3">CIFC_Que2</strain>
    </source>
</reference>
<feature type="compositionally biased region" description="Polar residues" evidence="1">
    <location>
        <begin position="292"/>
        <end position="312"/>
    </location>
</feature>
<evidence type="ECO:0000259" key="2">
    <source>
        <dbReference type="Pfam" id="PF25545"/>
    </source>
</evidence>
<feature type="compositionally biased region" description="Basic residues" evidence="1">
    <location>
        <begin position="315"/>
        <end position="326"/>
    </location>
</feature>
<dbReference type="PANTHER" id="PTHR42470">
    <property type="entry name" value="VAST DOMAIN-CONTAINING PROTEIN"/>
    <property type="match status" value="1"/>
</dbReference>
<feature type="region of interest" description="Disordered" evidence="1">
    <location>
        <begin position="281"/>
        <end position="326"/>
    </location>
</feature>
<organism evidence="3 4">
    <name type="scientific">Colletotrichum kahawae</name>
    <name type="common">Coffee berry disease fungus</name>
    <dbReference type="NCBI Taxonomy" id="34407"/>
    <lineage>
        <taxon>Eukaryota</taxon>
        <taxon>Fungi</taxon>
        <taxon>Dikarya</taxon>
        <taxon>Ascomycota</taxon>
        <taxon>Pezizomycotina</taxon>
        <taxon>Sordariomycetes</taxon>
        <taxon>Hypocreomycetidae</taxon>
        <taxon>Glomerellales</taxon>
        <taxon>Glomerellaceae</taxon>
        <taxon>Colletotrichum</taxon>
        <taxon>Colletotrichum gloeosporioides species complex</taxon>
    </lineage>
</organism>